<dbReference type="EMBL" id="QZKI01000095">
    <property type="protein sequence ID" value="RJP68034.1"/>
    <property type="molecule type" value="Genomic_DNA"/>
</dbReference>
<protein>
    <submittedName>
        <fullName evidence="10">Nodulation protein NfeD</fullName>
    </submittedName>
</protein>
<feature type="transmembrane region" description="Helical" evidence="6">
    <location>
        <begin position="332"/>
        <end position="349"/>
    </location>
</feature>
<feature type="transmembrane region" description="Helical" evidence="6">
    <location>
        <begin position="356"/>
        <end position="375"/>
    </location>
</feature>
<dbReference type="InterPro" id="IPR056738">
    <property type="entry name" value="NfeD1b_N"/>
</dbReference>
<proteinExistence type="predicted"/>
<organism evidence="10 11">
    <name type="scientific">Candidatus Abyssobacteria bacterium SURF_17</name>
    <dbReference type="NCBI Taxonomy" id="2093361"/>
    <lineage>
        <taxon>Bacteria</taxon>
        <taxon>Pseudomonadati</taxon>
        <taxon>Candidatus Hydrogenedentota</taxon>
        <taxon>Candidatus Abyssobacteria</taxon>
    </lineage>
</organism>
<reference evidence="10 11" key="1">
    <citation type="journal article" date="2017" name="ISME J.">
        <title>Energy and carbon metabolisms in a deep terrestrial subsurface fluid microbial community.</title>
        <authorList>
            <person name="Momper L."/>
            <person name="Jungbluth S.P."/>
            <person name="Lee M.D."/>
            <person name="Amend J.P."/>
        </authorList>
    </citation>
    <scope>NUCLEOTIDE SEQUENCE [LARGE SCALE GENOMIC DNA]</scope>
    <source>
        <strain evidence="10">SURF_17</strain>
    </source>
</reference>
<dbReference type="PANTHER" id="PTHR33507">
    <property type="entry name" value="INNER MEMBRANE PROTEIN YBBJ"/>
    <property type="match status" value="1"/>
</dbReference>
<name>A0A419EUN7_9BACT</name>
<feature type="region of interest" description="Disordered" evidence="5">
    <location>
        <begin position="149"/>
        <end position="190"/>
    </location>
</feature>
<evidence type="ECO:0000259" key="8">
    <source>
        <dbReference type="Pfam" id="PF24961"/>
    </source>
</evidence>
<keyword evidence="4 6" id="KW-0472">Membrane</keyword>
<dbReference type="SUPFAM" id="SSF141322">
    <property type="entry name" value="NfeD domain-like"/>
    <property type="match status" value="1"/>
</dbReference>
<evidence type="ECO:0000256" key="6">
    <source>
        <dbReference type="SAM" id="Phobius"/>
    </source>
</evidence>
<dbReference type="Gene3D" id="2.40.50.140">
    <property type="entry name" value="Nucleic acid-binding proteins"/>
    <property type="match status" value="1"/>
</dbReference>
<dbReference type="CDD" id="cd07020">
    <property type="entry name" value="Clp_protease_NfeD_1"/>
    <property type="match status" value="1"/>
</dbReference>
<dbReference type="InterPro" id="IPR056739">
    <property type="entry name" value="NfeD_membrane"/>
</dbReference>
<feature type="transmembrane region" description="Helical" evidence="6">
    <location>
        <begin position="309"/>
        <end position="326"/>
    </location>
</feature>
<evidence type="ECO:0000256" key="3">
    <source>
        <dbReference type="ARBA" id="ARBA00022989"/>
    </source>
</evidence>
<evidence type="ECO:0000313" key="11">
    <source>
        <dbReference type="Proteomes" id="UP000285961"/>
    </source>
</evidence>
<dbReference type="SUPFAM" id="SSF52096">
    <property type="entry name" value="ClpP/crotonase"/>
    <property type="match status" value="1"/>
</dbReference>
<feature type="domain" description="NfeD1b N-terminal" evidence="9">
    <location>
        <begin position="28"/>
        <end position="134"/>
    </location>
</feature>
<dbReference type="Pfam" id="PF01957">
    <property type="entry name" value="NfeD"/>
    <property type="match status" value="1"/>
</dbReference>
<evidence type="ECO:0000259" key="7">
    <source>
        <dbReference type="Pfam" id="PF01957"/>
    </source>
</evidence>
<sequence length="478" mass="51806">MQKLSFLMVVIAIVLLIFLPAIADNGFVRVITLDDDIINPVTSEYISQAIADSGKEGAECLIIQLDTPGGLLASTRTIVKELLNANIPVVVYVAPSGARAGSAGVFITLAANVAAMAPSTNIGAAHPVELGGESEGWREAIKELEEKMRQMERRQKEEKPKEERPEDQPKEEPPEEEKEPSTGTTMGDKVLKDTVAWTRGIARVRGRNEEWAVKAVTESLSITETEALEKNVIDLVCKDIPELLDKIDGREVELPTGMVTLETKGARIEYREMTARQKILKTISNPNIAYILMMLGFFGLLFEVTHTGAIFPGVAGAICLIIAFYSFQTLPVNYAGLLLIILAIILFIAEAKVTSYGLLTIGGLISMTLGSIMLIDSPYEFLRVSNAVIFPVVFSTAAIVVFLVTLIIRAHSRKSVVGEEGLVGLIGTAETDIAPEGKVFVHGEIWNARSTNPINRGSRVKVVTVDGMTVVVETASES</sequence>
<dbReference type="Gene3D" id="3.90.226.10">
    <property type="entry name" value="2-enoyl-CoA Hydratase, Chain A, domain 1"/>
    <property type="match status" value="1"/>
</dbReference>
<dbReference type="InterPro" id="IPR052165">
    <property type="entry name" value="Membrane_assoc_protease"/>
</dbReference>
<evidence type="ECO:0000256" key="2">
    <source>
        <dbReference type="ARBA" id="ARBA00022692"/>
    </source>
</evidence>
<evidence type="ECO:0000256" key="1">
    <source>
        <dbReference type="ARBA" id="ARBA00004141"/>
    </source>
</evidence>
<keyword evidence="2 6" id="KW-0812">Transmembrane</keyword>
<dbReference type="Pfam" id="PF25145">
    <property type="entry name" value="NfeD1b_N"/>
    <property type="match status" value="1"/>
</dbReference>
<comment type="subcellular location">
    <subcellularLocation>
        <location evidence="1">Membrane</location>
        <topology evidence="1">Multi-pass membrane protein</topology>
    </subcellularLocation>
</comment>
<evidence type="ECO:0000256" key="4">
    <source>
        <dbReference type="ARBA" id="ARBA00023136"/>
    </source>
</evidence>
<dbReference type="Proteomes" id="UP000285961">
    <property type="component" value="Unassembled WGS sequence"/>
</dbReference>
<dbReference type="InterPro" id="IPR002810">
    <property type="entry name" value="NfeD-like_C"/>
</dbReference>
<gene>
    <name evidence="10" type="ORF">C4532_13425</name>
</gene>
<dbReference type="AlphaFoldDB" id="A0A419EUN7"/>
<evidence type="ECO:0000313" key="10">
    <source>
        <dbReference type="EMBL" id="RJP68034.1"/>
    </source>
</evidence>
<evidence type="ECO:0000256" key="5">
    <source>
        <dbReference type="SAM" id="MobiDB-lite"/>
    </source>
</evidence>
<comment type="caution">
    <text evidence="10">The sequence shown here is derived from an EMBL/GenBank/DDBJ whole genome shotgun (WGS) entry which is preliminary data.</text>
</comment>
<dbReference type="PANTHER" id="PTHR33507:SF4">
    <property type="entry name" value="NODULATION COMPETITIVENESS PROTEIN NFED"/>
    <property type="match status" value="1"/>
</dbReference>
<feature type="domain" description="NfeD integral membrane" evidence="8">
    <location>
        <begin position="287"/>
        <end position="405"/>
    </location>
</feature>
<feature type="domain" description="NfeD-like C-terminal" evidence="7">
    <location>
        <begin position="420"/>
        <end position="473"/>
    </location>
</feature>
<dbReference type="InterPro" id="IPR029045">
    <property type="entry name" value="ClpP/crotonase-like_dom_sf"/>
</dbReference>
<keyword evidence="3 6" id="KW-1133">Transmembrane helix</keyword>
<feature type="transmembrane region" description="Helical" evidence="6">
    <location>
        <begin position="283"/>
        <end position="302"/>
    </location>
</feature>
<evidence type="ECO:0000259" key="9">
    <source>
        <dbReference type="Pfam" id="PF25145"/>
    </source>
</evidence>
<feature type="compositionally biased region" description="Basic and acidic residues" evidence="5">
    <location>
        <begin position="149"/>
        <end position="172"/>
    </location>
</feature>
<accession>A0A419EUN7</accession>
<dbReference type="InterPro" id="IPR012340">
    <property type="entry name" value="NA-bd_OB-fold"/>
</dbReference>
<dbReference type="Pfam" id="PF24961">
    <property type="entry name" value="NfeD_membrane"/>
    <property type="match status" value="1"/>
</dbReference>
<feature type="transmembrane region" description="Helical" evidence="6">
    <location>
        <begin position="387"/>
        <end position="408"/>
    </location>
</feature>
<dbReference type="GO" id="GO:0016020">
    <property type="term" value="C:membrane"/>
    <property type="evidence" value="ECO:0007669"/>
    <property type="project" value="UniProtKB-SubCell"/>
</dbReference>